<dbReference type="Gene3D" id="3.30.1130.10">
    <property type="match status" value="1"/>
</dbReference>
<dbReference type="GO" id="GO:0005525">
    <property type="term" value="F:GTP binding"/>
    <property type="evidence" value="ECO:0007669"/>
    <property type="project" value="TreeGrafter"/>
</dbReference>
<dbReference type="GO" id="GO:0008270">
    <property type="term" value="F:zinc ion binding"/>
    <property type="evidence" value="ECO:0007669"/>
    <property type="project" value="TreeGrafter"/>
</dbReference>
<evidence type="ECO:0000256" key="6">
    <source>
        <dbReference type="ARBA" id="ARBA00022801"/>
    </source>
</evidence>
<sequence>MAVPQTLVRHDHVSRLHIHPGRLELTHPVPFQALCEQHLLPFYGVVRVGYVRGENRLLQTEFIRIVESCSAAVQVQQKMTTRIGLWLHHQLGAPGMGVLVEAGYACTPVRDGAALAGPTTTMAFYGSMRDSAEEQREFLTLARSRGMDRPG</sequence>
<keyword evidence="6" id="KW-0378">Hydrolase</keyword>
<evidence type="ECO:0000256" key="5">
    <source>
        <dbReference type="ARBA" id="ARBA00022563"/>
    </source>
</evidence>
<evidence type="ECO:0000259" key="8">
    <source>
        <dbReference type="Pfam" id="PF01227"/>
    </source>
</evidence>
<dbReference type="GO" id="GO:0006730">
    <property type="term" value="P:one-carbon metabolic process"/>
    <property type="evidence" value="ECO:0007669"/>
    <property type="project" value="UniProtKB-KW"/>
</dbReference>
<dbReference type="PANTHER" id="PTHR11109:SF7">
    <property type="entry name" value="GTP CYCLOHYDROLASE 1"/>
    <property type="match status" value="1"/>
</dbReference>
<dbReference type="InterPro" id="IPR043133">
    <property type="entry name" value="GTP-CH-I_C/QueF"/>
</dbReference>
<comment type="pathway">
    <text evidence="2">Cofactor biosynthesis; 7,8-dihydroneopterin triphosphate biosynthesis; 7,8-dihydroneopterin triphosphate from GTP: step 1/1.</text>
</comment>
<dbReference type="UniPathway" id="UPA00848">
    <property type="reaction ID" value="UER00151"/>
</dbReference>
<dbReference type="GO" id="GO:0006729">
    <property type="term" value="P:tetrahydrobiopterin biosynthetic process"/>
    <property type="evidence" value="ECO:0007669"/>
    <property type="project" value="TreeGrafter"/>
</dbReference>
<evidence type="ECO:0000256" key="7">
    <source>
        <dbReference type="ARBA" id="ARBA00030854"/>
    </source>
</evidence>
<evidence type="ECO:0000313" key="10">
    <source>
        <dbReference type="Proteomes" id="UP000093928"/>
    </source>
</evidence>
<dbReference type="OrthoDB" id="9801207at2"/>
<evidence type="ECO:0000313" key="9">
    <source>
        <dbReference type="EMBL" id="OBK28275.1"/>
    </source>
</evidence>
<dbReference type="Pfam" id="PF01227">
    <property type="entry name" value="GTP_cyclohydroI"/>
    <property type="match status" value="1"/>
</dbReference>
<dbReference type="InterPro" id="IPR020602">
    <property type="entry name" value="GTP_CycHdrlase_I_dom"/>
</dbReference>
<gene>
    <name evidence="9" type="ORF">A5634_20810</name>
</gene>
<evidence type="ECO:0000256" key="2">
    <source>
        <dbReference type="ARBA" id="ARBA00005080"/>
    </source>
</evidence>
<feature type="domain" description="GTP cyclohydrolase I" evidence="8">
    <location>
        <begin position="27"/>
        <end position="142"/>
    </location>
</feature>
<dbReference type="GO" id="GO:0046654">
    <property type="term" value="P:tetrahydrofolate biosynthetic process"/>
    <property type="evidence" value="ECO:0007669"/>
    <property type="project" value="InterPro"/>
</dbReference>
<dbReference type="SUPFAM" id="SSF55620">
    <property type="entry name" value="Tetrahydrobiopterin biosynthesis enzymes-like"/>
    <property type="match status" value="1"/>
</dbReference>
<dbReference type="GO" id="GO:0005737">
    <property type="term" value="C:cytoplasm"/>
    <property type="evidence" value="ECO:0007669"/>
    <property type="project" value="TreeGrafter"/>
</dbReference>
<evidence type="ECO:0000256" key="4">
    <source>
        <dbReference type="ARBA" id="ARBA00017272"/>
    </source>
</evidence>
<dbReference type="GO" id="GO:0003934">
    <property type="term" value="F:GTP cyclohydrolase I activity"/>
    <property type="evidence" value="ECO:0007669"/>
    <property type="project" value="UniProtKB-EC"/>
</dbReference>
<dbReference type="EMBL" id="LZLS01000081">
    <property type="protein sequence ID" value="OBK28275.1"/>
    <property type="molecule type" value="Genomic_DNA"/>
</dbReference>
<evidence type="ECO:0000256" key="1">
    <source>
        <dbReference type="ARBA" id="ARBA00001052"/>
    </source>
</evidence>
<dbReference type="AlphaFoldDB" id="A0A1A3P3N2"/>
<dbReference type="PANTHER" id="PTHR11109">
    <property type="entry name" value="GTP CYCLOHYDROLASE I"/>
    <property type="match status" value="1"/>
</dbReference>
<reference evidence="9 10" key="1">
    <citation type="submission" date="2016-06" db="EMBL/GenBank/DDBJ databases">
        <authorList>
            <person name="Kjaerup R.B."/>
            <person name="Dalgaard T.S."/>
            <person name="Juul-Madsen H.R."/>
        </authorList>
    </citation>
    <scope>NUCLEOTIDE SEQUENCE [LARGE SCALE GENOMIC DNA]</scope>
    <source>
        <strain evidence="9 10">1165133.8</strain>
    </source>
</reference>
<accession>A0A1A3P3N2</accession>
<dbReference type="InterPro" id="IPR001474">
    <property type="entry name" value="GTP_CycHdrlase_I"/>
</dbReference>
<dbReference type="EC" id="3.5.4.16" evidence="3"/>
<comment type="caution">
    <text evidence="9">The sequence shown here is derived from an EMBL/GenBank/DDBJ whole genome shotgun (WGS) entry which is preliminary data.</text>
</comment>
<dbReference type="Proteomes" id="UP000093928">
    <property type="component" value="Unassembled WGS sequence"/>
</dbReference>
<name>A0A1A3P3N2_MYCAS</name>
<comment type="catalytic activity">
    <reaction evidence="1">
        <text>GTP + H2O = 7,8-dihydroneopterin 3'-triphosphate + formate + H(+)</text>
        <dbReference type="Rhea" id="RHEA:17473"/>
        <dbReference type="ChEBI" id="CHEBI:15377"/>
        <dbReference type="ChEBI" id="CHEBI:15378"/>
        <dbReference type="ChEBI" id="CHEBI:15740"/>
        <dbReference type="ChEBI" id="CHEBI:37565"/>
        <dbReference type="ChEBI" id="CHEBI:58462"/>
        <dbReference type="EC" id="3.5.4.16"/>
    </reaction>
</comment>
<keyword evidence="5" id="KW-0554">One-carbon metabolism</keyword>
<evidence type="ECO:0000256" key="3">
    <source>
        <dbReference type="ARBA" id="ARBA00012715"/>
    </source>
</evidence>
<protein>
    <recommendedName>
        <fullName evidence="4">GTP cyclohydrolase 1</fullName>
        <ecNumber evidence="3">3.5.4.16</ecNumber>
    </recommendedName>
    <alternativeName>
        <fullName evidence="7">GTP cyclohydrolase I</fullName>
    </alternativeName>
</protein>
<organism evidence="9 10">
    <name type="scientific">Mycobacterium asiaticum</name>
    <dbReference type="NCBI Taxonomy" id="1790"/>
    <lineage>
        <taxon>Bacteria</taxon>
        <taxon>Bacillati</taxon>
        <taxon>Actinomycetota</taxon>
        <taxon>Actinomycetes</taxon>
        <taxon>Mycobacteriales</taxon>
        <taxon>Mycobacteriaceae</taxon>
        <taxon>Mycobacterium</taxon>
    </lineage>
</organism>
<proteinExistence type="predicted"/>